<dbReference type="InterPro" id="IPR009403">
    <property type="entry name" value="UPF0637"/>
</dbReference>
<dbReference type="EMBL" id="JBHSTE010000001">
    <property type="protein sequence ID" value="MFC6331310.1"/>
    <property type="molecule type" value="Genomic_DNA"/>
</dbReference>
<reference evidence="3" key="1">
    <citation type="journal article" date="2019" name="Int. J. Syst. Evol. Microbiol.">
        <title>The Global Catalogue of Microorganisms (GCM) 10K type strain sequencing project: providing services to taxonomists for standard genome sequencing and annotation.</title>
        <authorList>
            <consortium name="The Broad Institute Genomics Platform"/>
            <consortium name="The Broad Institute Genome Sequencing Center for Infectious Disease"/>
            <person name="Wu L."/>
            <person name="Ma J."/>
        </authorList>
    </citation>
    <scope>NUCLEOTIDE SEQUENCE [LARGE SCALE GENOMIC DNA]</scope>
    <source>
        <strain evidence="3">PCU 280</strain>
    </source>
</reference>
<dbReference type="RefSeq" id="WP_379230418.1">
    <property type="nucleotide sequence ID" value="NZ_JBHSTE010000001.1"/>
</dbReference>
<accession>A0ABW1V1X4</accession>
<keyword evidence="3" id="KW-1185">Reference proteome</keyword>
<comment type="similarity">
    <text evidence="1">Belongs to the UPF0637 family.</text>
</comment>
<proteinExistence type="inferred from homology"/>
<dbReference type="HAMAP" id="MF_01851">
    <property type="entry name" value="UPF0637"/>
    <property type="match status" value="1"/>
</dbReference>
<name>A0ABW1V1X4_9BACL</name>
<dbReference type="InterPro" id="IPR053707">
    <property type="entry name" value="UPF0637_domain_sf"/>
</dbReference>
<evidence type="ECO:0000256" key="1">
    <source>
        <dbReference type="HAMAP-Rule" id="MF_01851"/>
    </source>
</evidence>
<dbReference type="Pfam" id="PF06335">
    <property type="entry name" value="DUF1054"/>
    <property type="match status" value="1"/>
</dbReference>
<gene>
    <name evidence="2" type="ORF">ACFP56_01630</name>
</gene>
<protein>
    <recommendedName>
        <fullName evidence="1">UPF0637 protein ACFP56_01630</fullName>
    </recommendedName>
</protein>
<sequence length="216" mass="24482">MTKTTTAASGFSKKDFEVFHLPGLEERMSGIIEHIRPKFQSIGEQLAAEISPAVGNEMHLHIAKHARRTVNPPNDTWLALCASKRGYKAHPHFQLGLFDDHLFIWLALIYEVPGKRNIATAYLNELDDFIAQIPKQYVVSSDHMKKDAISAAELGYEDWEKLLGRFRDVGKAELLIGQHLAPDDPIVQDEQKLIEFAARTYHQLMPLYKKACLAYA</sequence>
<dbReference type="Proteomes" id="UP001596233">
    <property type="component" value="Unassembled WGS sequence"/>
</dbReference>
<dbReference type="Gene3D" id="3.30.930.20">
    <property type="entry name" value="Protein of unknown function DUF1054"/>
    <property type="match status" value="1"/>
</dbReference>
<organism evidence="2 3">
    <name type="scientific">Paenibacillus septentrionalis</name>
    <dbReference type="NCBI Taxonomy" id="429342"/>
    <lineage>
        <taxon>Bacteria</taxon>
        <taxon>Bacillati</taxon>
        <taxon>Bacillota</taxon>
        <taxon>Bacilli</taxon>
        <taxon>Bacillales</taxon>
        <taxon>Paenibacillaceae</taxon>
        <taxon>Paenibacillus</taxon>
    </lineage>
</organism>
<evidence type="ECO:0000313" key="2">
    <source>
        <dbReference type="EMBL" id="MFC6331310.1"/>
    </source>
</evidence>
<dbReference type="PIRSF" id="PIRSF021332">
    <property type="entry name" value="DUF1054"/>
    <property type="match status" value="1"/>
</dbReference>
<evidence type="ECO:0000313" key="3">
    <source>
        <dbReference type="Proteomes" id="UP001596233"/>
    </source>
</evidence>
<dbReference type="SUPFAM" id="SSF142913">
    <property type="entry name" value="YktB/PF0168-like"/>
    <property type="match status" value="1"/>
</dbReference>
<comment type="caution">
    <text evidence="2">The sequence shown here is derived from an EMBL/GenBank/DDBJ whole genome shotgun (WGS) entry which is preliminary data.</text>
</comment>